<proteinExistence type="predicted"/>
<organism evidence="2">
    <name type="scientific">Fagus sylvatica</name>
    <name type="common">Beechnut</name>
    <dbReference type="NCBI Taxonomy" id="28930"/>
    <lineage>
        <taxon>Eukaryota</taxon>
        <taxon>Viridiplantae</taxon>
        <taxon>Streptophyta</taxon>
        <taxon>Embryophyta</taxon>
        <taxon>Tracheophyta</taxon>
        <taxon>Spermatophyta</taxon>
        <taxon>Magnoliopsida</taxon>
        <taxon>eudicotyledons</taxon>
        <taxon>Gunneridae</taxon>
        <taxon>Pentapetalae</taxon>
        <taxon>rosids</taxon>
        <taxon>fabids</taxon>
        <taxon>Fagales</taxon>
        <taxon>Fagaceae</taxon>
        <taxon>Fagus</taxon>
    </lineage>
</organism>
<sequence length="91" mass="9381">MGESGLEDYGLTHRWGAGDEEHAGRALHGSGRPGHASCTLGAPGPGHAGRVSCEPGCASCLDRHAGRAPGLLHGLDKRTGPDLDHRLVLDI</sequence>
<name>A0A2N9EA05_FAGSY</name>
<accession>A0A2N9EA05</accession>
<reference evidence="2" key="1">
    <citation type="submission" date="2018-02" db="EMBL/GenBank/DDBJ databases">
        <authorList>
            <person name="Cohen D.B."/>
            <person name="Kent A.D."/>
        </authorList>
    </citation>
    <scope>NUCLEOTIDE SEQUENCE</scope>
</reference>
<protein>
    <submittedName>
        <fullName evidence="2">Uncharacterized protein</fullName>
    </submittedName>
</protein>
<dbReference type="EMBL" id="OIVN01000181">
    <property type="protein sequence ID" value="SPC75806.1"/>
    <property type="molecule type" value="Genomic_DNA"/>
</dbReference>
<dbReference type="AlphaFoldDB" id="A0A2N9EA05"/>
<gene>
    <name evidence="2" type="ORF">FSB_LOCUS3688</name>
</gene>
<evidence type="ECO:0000256" key="1">
    <source>
        <dbReference type="SAM" id="MobiDB-lite"/>
    </source>
</evidence>
<evidence type="ECO:0000313" key="2">
    <source>
        <dbReference type="EMBL" id="SPC75806.1"/>
    </source>
</evidence>
<feature type="region of interest" description="Disordered" evidence="1">
    <location>
        <begin position="22"/>
        <end position="51"/>
    </location>
</feature>